<dbReference type="SUPFAM" id="SSF54236">
    <property type="entry name" value="Ubiquitin-like"/>
    <property type="match status" value="1"/>
</dbReference>
<dbReference type="AlphaFoldDB" id="A0A9P1MYC2"/>
<dbReference type="InterPro" id="IPR029071">
    <property type="entry name" value="Ubiquitin-like_domsf"/>
</dbReference>
<evidence type="ECO:0000313" key="4">
    <source>
        <dbReference type="Proteomes" id="UP001152747"/>
    </source>
</evidence>
<keyword evidence="4" id="KW-1185">Reference proteome</keyword>
<evidence type="ECO:0000313" key="3">
    <source>
        <dbReference type="EMBL" id="CAI5440576.1"/>
    </source>
</evidence>
<dbReference type="OrthoDB" id="5846271at2759"/>
<feature type="domain" description="Ubiquitin carboxyl-terminal hydrolase 47 C-terminal" evidence="2">
    <location>
        <begin position="588"/>
        <end position="823"/>
    </location>
</feature>
<protein>
    <recommendedName>
        <fullName evidence="2">Ubiquitin carboxyl-terminal hydrolase 47 C-terminal domain-containing protein</fullName>
    </recommendedName>
</protein>
<accession>A0A9P1MYC2</accession>
<feature type="region of interest" description="Disordered" evidence="1">
    <location>
        <begin position="809"/>
        <end position="831"/>
    </location>
</feature>
<evidence type="ECO:0000259" key="2">
    <source>
        <dbReference type="Pfam" id="PF19718"/>
    </source>
</evidence>
<proteinExistence type="predicted"/>
<name>A0A9P1MYC2_9PELO</name>
<dbReference type="InterPro" id="IPR045578">
    <property type="entry name" value="USP47_C"/>
</dbReference>
<gene>
    <name evidence="3" type="ORF">CAMP_LOCUS3213</name>
</gene>
<dbReference type="Pfam" id="PF19718">
    <property type="entry name" value="USP47_C"/>
    <property type="match status" value="1"/>
</dbReference>
<dbReference type="EMBL" id="CANHGI010000002">
    <property type="protein sequence ID" value="CAI5440576.1"/>
    <property type="molecule type" value="Genomic_DNA"/>
</dbReference>
<reference evidence="3" key="1">
    <citation type="submission" date="2022-11" db="EMBL/GenBank/DDBJ databases">
        <authorList>
            <person name="Kikuchi T."/>
        </authorList>
    </citation>
    <scope>NUCLEOTIDE SEQUENCE</scope>
    <source>
        <strain evidence="3">PS1010</strain>
    </source>
</reference>
<evidence type="ECO:0000256" key="1">
    <source>
        <dbReference type="SAM" id="MobiDB-lite"/>
    </source>
</evidence>
<comment type="caution">
    <text evidence="3">The sequence shown here is derived from an EMBL/GenBank/DDBJ whole genome shotgun (WGS) entry which is preliminary data.</text>
</comment>
<dbReference type="Proteomes" id="UP001152747">
    <property type="component" value="Unassembled WGS sequence"/>
</dbReference>
<sequence>MADFRFWPNLQAKWRQQEKEEEEHRKLQESMLTVRVRLNYPFPSIVKNQKGENLDVLKYKRQIVDDFVEYVTEISRYQTIATVFNQALDFFTERAKSYGLTISRNTSRMIFYERNNTLRRIFASKADMEKKLRCVFDPQMVEPHPLYVIKFLLDSRIASVPFPIEPSGGILLQIQRVDIAKRTTVPELCVYIPPGEPVIRTKLIVGQQFRDDQREVLAARLVLESKTKENEFVNIDGGNMNGKIFSDLIKEYVGNSTAIVYYDGGLRQMCSNETIEATEADRKLPFEKSTMFEILDRKYFASILNVRLPSQEEINRAASVSGAYHGPTWAETVGANAAIYEEEREEDVIREEENEMRIDLSGVEIPKEDNEEIPSGRASTVSMGSDDLTGLVSGSFCNNTPQMSPSVSENEYGGCGERGEISSFELKNQLNAEMTINYVYNSHDNHNYMRINESANYESRKGDIEGESLSSGGQSTLVPTASSIIASSSSSSGDGRIIVVSANETHRVLDIDSRLKVGELKKWISTQLNIDTSQFVIFINTSESCDRGYESHAKDDEIVPNAFQSSTISVKLRPPLKIDEKMIQVVQFDMNENVREKWKTLFEVPASQKSLIGDIMLQCLRMYKEIYGVELTPQQVRMRDIPFYSNHNGGVLSPNQTLDERDTTWNTTLYLQIISDENLFGKPGVPLLVRRFRPSTVEVSPTHEIMVNPKAENQVLSFFEGISKYSQIPVDRIAVTDLKTYSWTKWPYWKNRLELLEGSMFVKDLHKADEKDYIARVGVRVIYYKDSEEVAKILSEEERKQIKIKENGQVESANRRKERPLRIQMSSVSEA</sequence>
<organism evidence="3 4">
    <name type="scientific">Caenorhabditis angaria</name>
    <dbReference type="NCBI Taxonomy" id="860376"/>
    <lineage>
        <taxon>Eukaryota</taxon>
        <taxon>Metazoa</taxon>
        <taxon>Ecdysozoa</taxon>
        <taxon>Nematoda</taxon>
        <taxon>Chromadorea</taxon>
        <taxon>Rhabditida</taxon>
        <taxon>Rhabditina</taxon>
        <taxon>Rhabditomorpha</taxon>
        <taxon>Rhabditoidea</taxon>
        <taxon>Rhabditidae</taxon>
        <taxon>Peloderinae</taxon>
        <taxon>Caenorhabditis</taxon>
    </lineage>
</organism>